<evidence type="ECO:0000313" key="7">
    <source>
        <dbReference type="EMBL" id="TDF96163.1"/>
    </source>
</evidence>
<evidence type="ECO:0000256" key="1">
    <source>
        <dbReference type="ARBA" id="ARBA00023015"/>
    </source>
</evidence>
<evidence type="ECO:0000259" key="6">
    <source>
        <dbReference type="PROSITE" id="PS01124"/>
    </source>
</evidence>
<gene>
    <name evidence="7" type="ORF">E1757_17320</name>
</gene>
<dbReference type="InterPro" id="IPR018062">
    <property type="entry name" value="HTH_AraC-typ_CS"/>
</dbReference>
<dbReference type="Gene3D" id="1.10.10.60">
    <property type="entry name" value="Homeodomain-like"/>
    <property type="match status" value="2"/>
</dbReference>
<dbReference type="OrthoDB" id="1975037at2"/>
<keyword evidence="4" id="KW-0175">Coiled coil</keyword>
<dbReference type="EMBL" id="SMRT01000008">
    <property type="protein sequence ID" value="TDF96163.1"/>
    <property type="molecule type" value="Genomic_DNA"/>
</dbReference>
<keyword evidence="8" id="KW-1185">Reference proteome</keyword>
<dbReference type="SMART" id="SM00342">
    <property type="entry name" value="HTH_ARAC"/>
    <property type="match status" value="1"/>
</dbReference>
<dbReference type="RefSeq" id="WP_133230328.1">
    <property type="nucleotide sequence ID" value="NZ_SMRT01000008.1"/>
</dbReference>
<feature type="coiled-coil region" evidence="4">
    <location>
        <begin position="61"/>
        <end position="88"/>
    </location>
</feature>
<comment type="caution">
    <text evidence="7">The sequence shown here is derived from an EMBL/GenBank/DDBJ whole genome shotgun (WGS) entry which is preliminary data.</text>
</comment>
<dbReference type="PANTHER" id="PTHR43280">
    <property type="entry name" value="ARAC-FAMILY TRANSCRIPTIONAL REGULATOR"/>
    <property type="match status" value="1"/>
</dbReference>
<sequence length="778" mass="88113">MKGWLNGIGAKILSQLSRTNYLRRMIWLGCVSVTIPIVLFGSVYYHFAMVKLTEQFQTDSRASLAQLKDRLENVLARIELESLQLSSNSAVRSALGQADFANQYVLQSEIMDALLFQKNSNSLVEEIVFYDLASNIVLSNSYGSTALERSPQKAVVREVFSLKSQGGWIYSPGIGPEGCITYVRQLPIMKVGAPQGALFIHVKIDALRQQLFNSNLFTLNQSLLVMDSDKRIMLHSSDNAMIGRPAGSIPILQRVLSQERTADYMLMNDKQEQLLTVFHKTALGRSYIIMMPEEEMTKQLGWIRALILLSVLFCLCVGIALTYLSSKMVYSPIDKLTRYGEHLRSVRPGKASGSKSNEIEFIRSCLAYLDEQAEALDQYVKKIEPDLRDQFLMKLLKSGSSYDPVSAEPSLRFYRIPLEGTFVVMITKVDNLFKEKRFLPNEGAIIIFAVKNVMLELLERYTGINGFVVDHEEKESVAILHFPETADLQEINKTVRSYAGEVCSALKKYLSFTVSIGIGEPRGSAGLLSESYKEARLALQSRLLHDVESVLIYDKQSAAVVKASAFNFPKELEEELIESLVRGEMANAEKTLLLFSRNIRASESYDTVMQCYHILLSSIIQSLERQGYGVIDTLGSNLFEQLKLRQTSQEVRDWFIETLFPLYLQITEEIRSNASQYAVRKVCRHIEINQGAPSLMECAGLVHLSPSYLSRIFKKETGVSFIEYVMEFKVERAKKLLEETDYSITEIAELVGYSERNLNRAFQRHVAVSPKQYRMSLR</sequence>
<keyword evidence="2" id="KW-0238">DNA-binding</keyword>
<name>A0A4R5KKR6_9BACL</name>
<dbReference type="AlphaFoldDB" id="A0A4R5KKR6"/>
<protein>
    <submittedName>
        <fullName evidence="7">Helix-turn-helix domain-containing protein</fullName>
    </submittedName>
</protein>
<dbReference type="PROSITE" id="PS00041">
    <property type="entry name" value="HTH_ARAC_FAMILY_1"/>
    <property type="match status" value="1"/>
</dbReference>
<dbReference type="InterPro" id="IPR041522">
    <property type="entry name" value="CdaR_GGDEF"/>
</dbReference>
<evidence type="ECO:0000256" key="2">
    <source>
        <dbReference type="ARBA" id="ARBA00023125"/>
    </source>
</evidence>
<evidence type="ECO:0000256" key="4">
    <source>
        <dbReference type="SAM" id="Coils"/>
    </source>
</evidence>
<evidence type="ECO:0000313" key="8">
    <source>
        <dbReference type="Proteomes" id="UP000295636"/>
    </source>
</evidence>
<keyword evidence="1" id="KW-0805">Transcription regulation</keyword>
<keyword evidence="5" id="KW-0812">Transmembrane</keyword>
<feature type="transmembrane region" description="Helical" evidence="5">
    <location>
        <begin position="25"/>
        <end position="47"/>
    </location>
</feature>
<dbReference type="PROSITE" id="PS01124">
    <property type="entry name" value="HTH_ARAC_FAMILY_2"/>
    <property type="match status" value="1"/>
</dbReference>
<reference evidence="7 8" key="1">
    <citation type="submission" date="2019-03" db="EMBL/GenBank/DDBJ databases">
        <title>This is whole genome sequence of Paenibacillus sp MS74 strain.</title>
        <authorList>
            <person name="Trinh H.N."/>
        </authorList>
    </citation>
    <scope>NUCLEOTIDE SEQUENCE [LARGE SCALE GENOMIC DNA]</scope>
    <source>
        <strain evidence="7 8">MS74</strain>
    </source>
</reference>
<dbReference type="InterPro" id="IPR009057">
    <property type="entry name" value="Homeodomain-like_sf"/>
</dbReference>
<dbReference type="GO" id="GO:0043565">
    <property type="term" value="F:sequence-specific DNA binding"/>
    <property type="evidence" value="ECO:0007669"/>
    <property type="project" value="InterPro"/>
</dbReference>
<dbReference type="InterPro" id="IPR018060">
    <property type="entry name" value="HTH_AraC"/>
</dbReference>
<keyword evidence="5" id="KW-0472">Membrane</keyword>
<dbReference type="PANTHER" id="PTHR43280:SF28">
    <property type="entry name" value="HTH-TYPE TRANSCRIPTIONAL ACTIVATOR RHAS"/>
    <property type="match status" value="1"/>
</dbReference>
<dbReference type="Pfam" id="PF17853">
    <property type="entry name" value="GGDEF_2"/>
    <property type="match status" value="1"/>
</dbReference>
<dbReference type="GO" id="GO:0003700">
    <property type="term" value="F:DNA-binding transcription factor activity"/>
    <property type="evidence" value="ECO:0007669"/>
    <property type="project" value="InterPro"/>
</dbReference>
<dbReference type="SUPFAM" id="SSF46689">
    <property type="entry name" value="Homeodomain-like"/>
    <property type="match status" value="2"/>
</dbReference>
<dbReference type="Proteomes" id="UP000295636">
    <property type="component" value="Unassembled WGS sequence"/>
</dbReference>
<proteinExistence type="predicted"/>
<evidence type="ECO:0000256" key="5">
    <source>
        <dbReference type="SAM" id="Phobius"/>
    </source>
</evidence>
<feature type="domain" description="HTH araC/xylS-type" evidence="6">
    <location>
        <begin position="676"/>
        <end position="776"/>
    </location>
</feature>
<accession>A0A4R5KKR6</accession>
<organism evidence="7 8">
    <name type="scientific">Paenibacillus piri</name>
    <dbReference type="NCBI Taxonomy" id="2547395"/>
    <lineage>
        <taxon>Bacteria</taxon>
        <taxon>Bacillati</taxon>
        <taxon>Bacillota</taxon>
        <taxon>Bacilli</taxon>
        <taxon>Bacillales</taxon>
        <taxon>Paenibacillaceae</taxon>
        <taxon>Paenibacillus</taxon>
    </lineage>
</organism>
<evidence type="ECO:0000256" key="3">
    <source>
        <dbReference type="ARBA" id="ARBA00023163"/>
    </source>
</evidence>
<keyword evidence="3" id="KW-0804">Transcription</keyword>
<keyword evidence="5" id="KW-1133">Transmembrane helix</keyword>
<dbReference type="Pfam" id="PF12833">
    <property type="entry name" value="HTH_18"/>
    <property type="match status" value="1"/>
</dbReference>
<feature type="transmembrane region" description="Helical" evidence="5">
    <location>
        <begin position="301"/>
        <end position="324"/>
    </location>
</feature>